<evidence type="ECO:0000256" key="4">
    <source>
        <dbReference type="ARBA" id="ARBA00022430"/>
    </source>
</evidence>
<dbReference type="Proteomes" id="UP001220010">
    <property type="component" value="Unassembled WGS sequence"/>
</dbReference>
<dbReference type="InterPro" id="IPR050075">
    <property type="entry name" value="LeuD"/>
</dbReference>
<protein>
    <recommendedName>
        <fullName evidence="8">3-isopropylmalate dehydratase small subunit</fullName>
        <ecNumber evidence="8">4.2.1.33</ecNumber>
    </recommendedName>
    <alternativeName>
        <fullName evidence="8">Alpha-IPM isomerase</fullName>
        <shortName evidence="8">IPMI</shortName>
    </alternativeName>
    <alternativeName>
        <fullName evidence="8">Isopropylmalate isomerase</fullName>
    </alternativeName>
</protein>
<dbReference type="NCBIfam" id="TIGR02087">
    <property type="entry name" value="LEUD_arch"/>
    <property type="match status" value="1"/>
</dbReference>
<keyword evidence="11" id="KW-1185">Reference proteome</keyword>
<keyword evidence="5 8" id="KW-0028">Amino-acid biosynthesis</keyword>
<reference evidence="10 11" key="1">
    <citation type="submission" date="2023-03" db="EMBL/GenBank/DDBJ databases">
        <title>WGS of Methanotrichaceae archaeon Mx.</title>
        <authorList>
            <person name="Sorokin D.Y."/>
            <person name="Merkel A.Y."/>
        </authorList>
    </citation>
    <scope>NUCLEOTIDE SEQUENCE [LARGE SCALE GENOMIC DNA]</scope>
    <source>
        <strain evidence="10 11">Mx</strain>
    </source>
</reference>
<sequence length="162" mass="17618">MAGRAWKFKDDVDTDAIIPGRYLVINDPEGLSKHVFEGVRPEFATEVEEGDIVVAGRNFGCGSSREHAPLGLKGAGVEAVIASSFARIFFRNAINIGLPLFVSSEVDRIEDGDAIEIDADEGVIYNRSRGESYRTTPLPPFLQEIVATGGLVNYTKRMVKSA</sequence>
<dbReference type="Gene3D" id="3.20.19.10">
    <property type="entry name" value="Aconitase, domain 4"/>
    <property type="match status" value="1"/>
</dbReference>
<accession>A0ABT5X5C7</accession>
<dbReference type="Pfam" id="PF00694">
    <property type="entry name" value="Aconitase_C"/>
    <property type="match status" value="1"/>
</dbReference>
<dbReference type="PANTHER" id="PTHR43345">
    <property type="entry name" value="3-ISOPROPYLMALATE DEHYDRATASE SMALL SUBUNIT 2-RELATED-RELATED"/>
    <property type="match status" value="1"/>
</dbReference>
<evidence type="ECO:0000313" key="11">
    <source>
        <dbReference type="Proteomes" id="UP001220010"/>
    </source>
</evidence>
<comment type="subunit">
    <text evidence="8">Heterodimer of LeuC and LeuD.</text>
</comment>
<evidence type="ECO:0000259" key="9">
    <source>
        <dbReference type="Pfam" id="PF00694"/>
    </source>
</evidence>
<organism evidence="10 11">
    <name type="scientific">Candidatus Methanocrinis natronophilus</name>
    <dbReference type="NCBI Taxonomy" id="3033396"/>
    <lineage>
        <taxon>Archaea</taxon>
        <taxon>Methanobacteriati</taxon>
        <taxon>Methanobacteriota</taxon>
        <taxon>Stenosarchaea group</taxon>
        <taxon>Methanomicrobia</taxon>
        <taxon>Methanotrichales</taxon>
        <taxon>Methanotrichaceae</taxon>
        <taxon>Methanocrinis</taxon>
    </lineage>
</organism>
<evidence type="ECO:0000256" key="1">
    <source>
        <dbReference type="ARBA" id="ARBA00000491"/>
    </source>
</evidence>
<evidence type="ECO:0000256" key="7">
    <source>
        <dbReference type="ARBA" id="ARBA00023304"/>
    </source>
</evidence>
<proteinExistence type="inferred from homology"/>
<dbReference type="EC" id="4.2.1.33" evidence="8"/>
<evidence type="ECO:0000256" key="2">
    <source>
        <dbReference type="ARBA" id="ARBA00004729"/>
    </source>
</evidence>
<dbReference type="CDD" id="cd01577">
    <property type="entry name" value="IPMI_Swivel"/>
    <property type="match status" value="1"/>
</dbReference>
<evidence type="ECO:0000256" key="6">
    <source>
        <dbReference type="ARBA" id="ARBA00023239"/>
    </source>
</evidence>
<dbReference type="InterPro" id="IPR011827">
    <property type="entry name" value="LeuD_type2/HacB/DmdB"/>
</dbReference>
<dbReference type="InterPro" id="IPR033940">
    <property type="entry name" value="IPMI_Swivel"/>
</dbReference>
<evidence type="ECO:0000256" key="8">
    <source>
        <dbReference type="HAMAP-Rule" id="MF_01032"/>
    </source>
</evidence>
<dbReference type="PANTHER" id="PTHR43345:SF9">
    <property type="entry name" value="3-ISOPROPYLMALATE DEHYDRATASE SMALL SUBUNIT"/>
    <property type="match status" value="1"/>
</dbReference>
<dbReference type="EMBL" id="JARFPK010000005">
    <property type="protein sequence ID" value="MDF0589908.1"/>
    <property type="molecule type" value="Genomic_DNA"/>
</dbReference>
<comment type="pathway">
    <text evidence="2 8">Amino-acid biosynthesis; L-leucine biosynthesis; L-leucine from 3-methyl-2-oxobutanoate: step 2/4.</text>
</comment>
<comment type="caution">
    <text evidence="10">The sequence shown here is derived from an EMBL/GenBank/DDBJ whole genome shotgun (WGS) entry which is preliminary data.</text>
</comment>
<dbReference type="SUPFAM" id="SSF52016">
    <property type="entry name" value="LeuD/IlvD-like"/>
    <property type="match status" value="1"/>
</dbReference>
<comment type="similarity">
    <text evidence="3 8">Belongs to the LeuD family. LeuD type 2 subfamily.</text>
</comment>
<evidence type="ECO:0000256" key="5">
    <source>
        <dbReference type="ARBA" id="ARBA00022605"/>
    </source>
</evidence>
<dbReference type="InterPro" id="IPR000573">
    <property type="entry name" value="AconitaseA/IPMdHydase_ssu_swvl"/>
</dbReference>
<comment type="function">
    <text evidence="8">Catalyzes the isomerization between 2-isopropylmalate and 3-isopropylmalate, via the formation of 2-isopropylmaleate.</text>
</comment>
<comment type="catalytic activity">
    <reaction evidence="1 8">
        <text>(2R,3S)-3-isopropylmalate = (2S)-2-isopropylmalate</text>
        <dbReference type="Rhea" id="RHEA:32287"/>
        <dbReference type="ChEBI" id="CHEBI:1178"/>
        <dbReference type="ChEBI" id="CHEBI:35121"/>
        <dbReference type="EC" id="4.2.1.33"/>
    </reaction>
</comment>
<dbReference type="RefSeq" id="WP_316965668.1">
    <property type="nucleotide sequence ID" value="NZ_JARFPK010000005.1"/>
</dbReference>
<evidence type="ECO:0000256" key="3">
    <source>
        <dbReference type="ARBA" id="ARBA00009869"/>
    </source>
</evidence>
<evidence type="ECO:0000313" key="10">
    <source>
        <dbReference type="EMBL" id="MDF0589908.1"/>
    </source>
</evidence>
<keyword evidence="4 8" id="KW-0432">Leucine biosynthesis</keyword>
<keyword evidence="7 8" id="KW-0100">Branched-chain amino acid biosynthesis</keyword>
<dbReference type="InterPro" id="IPR015928">
    <property type="entry name" value="Aconitase/3IPM_dehydase_swvl"/>
</dbReference>
<feature type="domain" description="Aconitase A/isopropylmalate dehydratase small subunit swivel" evidence="9">
    <location>
        <begin position="46"/>
        <end position="99"/>
    </location>
</feature>
<keyword evidence="6 8" id="KW-0456">Lyase</keyword>
<comment type="caution">
    <text evidence="8">Lacks conserved residue(s) required for the propagation of feature annotation.</text>
</comment>
<name>A0ABT5X5C7_9EURY</name>
<gene>
    <name evidence="8" type="primary">leuD</name>
    <name evidence="10" type="ORF">P0O15_01775</name>
</gene>
<dbReference type="HAMAP" id="MF_01032">
    <property type="entry name" value="LeuD_type2"/>
    <property type="match status" value="1"/>
</dbReference>